<dbReference type="Gene3D" id="2.160.10.10">
    <property type="entry name" value="Hexapeptide repeat proteins"/>
    <property type="match status" value="1"/>
</dbReference>
<keyword evidence="5" id="KW-0012">Acyltransferase</keyword>
<evidence type="ECO:0000256" key="3">
    <source>
        <dbReference type="ARBA" id="ARBA00022679"/>
    </source>
</evidence>
<keyword evidence="3" id="KW-0808">Transferase</keyword>
<dbReference type="VEuPathDB" id="FungiDB:SPRG_06213"/>
<sequence length="240" mass="24842">MALVRALSTAALRSIHPTAEVHATAVLAPFTVVGAHAVIAANCNIGPGTIVGDNVVVESDTTIGANATLLNCNIGKRNVIHAGVRIGQDGFGFELDATGAGHHLKKPQELRVEIHDDVEIGANCTIDRGSWRNTVIGRGCKLDNLIQIAHNVQIGPGSVFAAQVGIAGSTTIGKNVVAGGQVGIAQHLTIGDNVRIAGKSGVMHNLSGNAAYGGVPAVPIMEFRRQMSHIRDMGRKPTAP</sequence>
<dbReference type="Proteomes" id="UP000030745">
    <property type="component" value="Unassembled WGS sequence"/>
</dbReference>
<dbReference type="GeneID" id="24128572"/>
<dbReference type="NCBIfam" id="NF002060">
    <property type="entry name" value="PRK00892.1"/>
    <property type="match status" value="1"/>
</dbReference>
<protein>
    <recommendedName>
        <fullName evidence="8">UDP-3-O-[3-hydroxymyristoyl] glucosamine N-acyltransferase</fullName>
    </recommendedName>
</protein>
<evidence type="ECO:0000313" key="7">
    <source>
        <dbReference type="Proteomes" id="UP000030745"/>
    </source>
</evidence>
<dbReference type="PANTHER" id="PTHR43378:SF2">
    <property type="entry name" value="UDP-3-O-ACYLGLUCOSAMINE N-ACYLTRANSFERASE 1, MITOCHONDRIAL-RELATED"/>
    <property type="match status" value="1"/>
</dbReference>
<dbReference type="Pfam" id="PF00132">
    <property type="entry name" value="Hexapep"/>
    <property type="match status" value="2"/>
</dbReference>
<dbReference type="GO" id="GO:0016410">
    <property type="term" value="F:N-acyltransferase activity"/>
    <property type="evidence" value="ECO:0007669"/>
    <property type="project" value="InterPro"/>
</dbReference>
<evidence type="ECO:0000313" key="6">
    <source>
        <dbReference type="EMBL" id="KDO28166.1"/>
    </source>
</evidence>
<reference evidence="6 7" key="1">
    <citation type="journal article" date="2013" name="PLoS Genet.">
        <title>Distinctive expansion of potential virulence genes in the genome of the oomycete fish pathogen Saprolegnia parasitica.</title>
        <authorList>
            <person name="Jiang R.H."/>
            <person name="de Bruijn I."/>
            <person name="Haas B.J."/>
            <person name="Belmonte R."/>
            <person name="Lobach L."/>
            <person name="Christie J."/>
            <person name="van den Ackerveken G."/>
            <person name="Bottin A."/>
            <person name="Bulone V."/>
            <person name="Diaz-Moreno S.M."/>
            <person name="Dumas B."/>
            <person name="Fan L."/>
            <person name="Gaulin E."/>
            <person name="Govers F."/>
            <person name="Grenville-Briggs L.J."/>
            <person name="Horner N.R."/>
            <person name="Levin J.Z."/>
            <person name="Mammella M."/>
            <person name="Meijer H.J."/>
            <person name="Morris P."/>
            <person name="Nusbaum C."/>
            <person name="Oome S."/>
            <person name="Phillips A.J."/>
            <person name="van Rooyen D."/>
            <person name="Rzeszutek E."/>
            <person name="Saraiva M."/>
            <person name="Secombes C.J."/>
            <person name="Seidl M.F."/>
            <person name="Snel B."/>
            <person name="Stassen J.H."/>
            <person name="Sykes S."/>
            <person name="Tripathy S."/>
            <person name="van den Berg H."/>
            <person name="Vega-Arreguin J.C."/>
            <person name="Wawra S."/>
            <person name="Young S.K."/>
            <person name="Zeng Q."/>
            <person name="Dieguez-Uribeondo J."/>
            <person name="Russ C."/>
            <person name="Tyler B.M."/>
            <person name="van West P."/>
        </authorList>
    </citation>
    <scope>NUCLEOTIDE SEQUENCE [LARGE SCALE GENOMIC DNA]</scope>
    <source>
        <strain evidence="6 7">CBS 223.65</strain>
    </source>
</reference>
<keyword evidence="1" id="KW-0444">Lipid biosynthesis</keyword>
<dbReference type="OMA" id="VDHPKYY"/>
<dbReference type="InterPro" id="IPR011004">
    <property type="entry name" value="Trimer_LpxA-like_sf"/>
</dbReference>
<dbReference type="NCBIfam" id="TIGR01853">
    <property type="entry name" value="lipid_A_lpxD"/>
    <property type="match status" value="1"/>
</dbReference>
<keyword evidence="7" id="KW-1185">Reference proteome</keyword>
<gene>
    <name evidence="6" type="ORF">SPRG_06213</name>
</gene>
<dbReference type="PANTHER" id="PTHR43378">
    <property type="entry name" value="UDP-3-O-ACYLGLUCOSAMINE N-ACYLTRANSFERASE"/>
    <property type="match status" value="1"/>
</dbReference>
<dbReference type="OrthoDB" id="2355at2759"/>
<accession>A0A067CNT9</accession>
<dbReference type="GO" id="GO:0009245">
    <property type="term" value="P:lipid A biosynthetic process"/>
    <property type="evidence" value="ECO:0007669"/>
    <property type="project" value="UniProtKB-KW"/>
</dbReference>
<evidence type="ECO:0000256" key="4">
    <source>
        <dbReference type="ARBA" id="ARBA00023098"/>
    </source>
</evidence>
<dbReference type="AlphaFoldDB" id="A0A067CNT9"/>
<dbReference type="GO" id="GO:0016020">
    <property type="term" value="C:membrane"/>
    <property type="evidence" value="ECO:0007669"/>
    <property type="project" value="GOC"/>
</dbReference>
<evidence type="ECO:0000256" key="2">
    <source>
        <dbReference type="ARBA" id="ARBA00022556"/>
    </source>
</evidence>
<name>A0A067CNT9_SAPPC</name>
<keyword evidence="2" id="KW-0441">Lipid A biosynthesis</keyword>
<dbReference type="STRING" id="695850.A0A067CNT9"/>
<proteinExistence type="predicted"/>
<dbReference type="EMBL" id="KK583212">
    <property type="protein sequence ID" value="KDO28166.1"/>
    <property type="molecule type" value="Genomic_DNA"/>
</dbReference>
<evidence type="ECO:0008006" key="8">
    <source>
        <dbReference type="Google" id="ProtNLM"/>
    </source>
</evidence>
<evidence type="ECO:0000256" key="5">
    <source>
        <dbReference type="ARBA" id="ARBA00023315"/>
    </source>
</evidence>
<dbReference type="CDD" id="cd03352">
    <property type="entry name" value="LbH_LpxD"/>
    <property type="match status" value="1"/>
</dbReference>
<dbReference type="InterPro" id="IPR007691">
    <property type="entry name" value="LpxD"/>
</dbReference>
<dbReference type="InterPro" id="IPR001451">
    <property type="entry name" value="Hexapep"/>
</dbReference>
<dbReference type="RefSeq" id="XP_012200993.1">
    <property type="nucleotide sequence ID" value="XM_012345603.1"/>
</dbReference>
<dbReference type="KEGG" id="spar:SPRG_06213"/>
<keyword evidence="4" id="KW-0443">Lipid metabolism</keyword>
<evidence type="ECO:0000256" key="1">
    <source>
        <dbReference type="ARBA" id="ARBA00022516"/>
    </source>
</evidence>
<organism evidence="6 7">
    <name type="scientific">Saprolegnia parasitica (strain CBS 223.65)</name>
    <dbReference type="NCBI Taxonomy" id="695850"/>
    <lineage>
        <taxon>Eukaryota</taxon>
        <taxon>Sar</taxon>
        <taxon>Stramenopiles</taxon>
        <taxon>Oomycota</taxon>
        <taxon>Saprolegniomycetes</taxon>
        <taxon>Saprolegniales</taxon>
        <taxon>Saprolegniaceae</taxon>
        <taxon>Saprolegnia</taxon>
    </lineage>
</organism>
<dbReference type="SUPFAM" id="SSF51161">
    <property type="entry name" value="Trimeric LpxA-like enzymes"/>
    <property type="match status" value="1"/>
</dbReference>